<name>A0AAD5WX62_9FUNG</name>
<accession>A0AAD5WX62</accession>
<protein>
    <submittedName>
        <fullName evidence="1">Uncharacterized protein</fullName>
    </submittedName>
</protein>
<feature type="non-terminal residue" evidence="1">
    <location>
        <position position="1"/>
    </location>
</feature>
<keyword evidence="2" id="KW-1185">Reference proteome</keyword>
<dbReference type="EMBL" id="JADGJD010001842">
    <property type="protein sequence ID" value="KAJ3037330.1"/>
    <property type="molecule type" value="Genomic_DNA"/>
</dbReference>
<organism evidence="1 2">
    <name type="scientific">Rhizophlyctis rosea</name>
    <dbReference type="NCBI Taxonomy" id="64517"/>
    <lineage>
        <taxon>Eukaryota</taxon>
        <taxon>Fungi</taxon>
        <taxon>Fungi incertae sedis</taxon>
        <taxon>Chytridiomycota</taxon>
        <taxon>Chytridiomycota incertae sedis</taxon>
        <taxon>Chytridiomycetes</taxon>
        <taxon>Rhizophlyctidales</taxon>
        <taxon>Rhizophlyctidaceae</taxon>
        <taxon>Rhizophlyctis</taxon>
    </lineage>
</organism>
<evidence type="ECO:0000313" key="2">
    <source>
        <dbReference type="Proteomes" id="UP001212841"/>
    </source>
</evidence>
<dbReference type="AlphaFoldDB" id="A0AAD5WX62"/>
<gene>
    <name evidence="1" type="ORF">HK097_003544</name>
</gene>
<reference evidence="1" key="1">
    <citation type="submission" date="2020-05" db="EMBL/GenBank/DDBJ databases">
        <title>Phylogenomic resolution of chytrid fungi.</title>
        <authorList>
            <person name="Stajich J.E."/>
            <person name="Amses K."/>
            <person name="Simmons R."/>
            <person name="Seto K."/>
            <person name="Myers J."/>
            <person name="Bonds A."/>
            <person name="Quandt C.A."/>
            <person name="Barry K."/>
            <person name="Liu P."/>
            <person name="Grigoriev I."/>
            <person name="Longcore J.E."/>
            <person name="James T.Y."/>
        </authorList>
    </citation>
    <scope>NUCLEOTIDE SEQUENCE</scope>
    <source>
        <strain evidence="1">JEL0318</strain>
    </source>
</reference>
<evidence type="ECO:0000313" key="1">
    <source>
        <dbReference type="EMBL" id="KAJ3037330.1"/>
    </source>
</evidence>
<comment type="caution">
    <text evidence="1">The sequence shown here is derived from an EMBL/GenBank/DDBJ whole genome shotgun (WGS) entry which is preliminary data.</text>
</comment>
<sequence length="158" mass="16604">VERVLIEIGAIIEKSGIDNVPRSLFEQLTSIAAGYASIDGVGVNATGARLWGALTEQSELALQKDHQDLFARLDPHYVIADVPAAGLPAPFLPAVVAYPPVGSPHAAPAALDGSAIAYTFGGGVGGRQAAEHFVEYMQLACQGLRFWVFSPALAPTYM</sequence>
<proteinExistence type="predicted"/>
<dbReference type="Proteomes" id="UP001212841">
    <property type="component" value="Unassembled WGS sequence"/>
</dbReference>